<dbReference type="Gene3D" id="3.30.70.360">
    <property type="match status" value="1"/>
</dbReference>
<feature type="binding site" evidence="7">
    <location>
        <position position="150"/>
    </location>
    <ligand>
        <name>Zn(2+)</name>
        <dbReference type="ChEBI" id="CHEBI:29105"/>
        <label>2</label>
    </ligand>
</feature>
<dbReference type="PANTHER" id="PTHR45962:SF1">
    <property type="entry name" value="N-FATTY-ACYL-AMINO ACID SYNTHASE_HYDROLASE PM20D1"/>
    <property type="match status" value="1"/>
</dbReference>
<proteinExistence type="inferred from homology"/>
<dbReference type="InterPro" id="IPR036264">
    <property type="entry name" value="Bact_exopeptidase_dim_dom"/>
</dbReference>
<dbReference type="SUPFAM" id="SSF53187">
    <property type="entry name" value="Zn-dependent exopeptidases"/>
    <property type="match status" value="1"/>
</dbReference>
<keyword evidence="8" id="KW-0732">Signal</keyword>
<evidence type="ECO:0000256" key="1">
    <source>
        <dbReference type="ARBA" id="ARBA00006247"/>
    </source>
</evidence>
<dbReference type="InterPro" id="IPR017141">
    <property type="entry name" value="Pept_M20_carboxypep"/>
</dbReference>
<dbReference type="InterPro" id="IPR011650">
    <property type="entry name" value="Peptidase_M20_dimer"/>
</dbReference>
<dbReference type="PIRSF" id="PIRSF037217">
    <property type="entry name" value="Carboxypeptidase_S"/>
    <property type="match status" value="1"/>
</dbReference>
<feature type="binding site" evidence="7">
    <location>
        <position position="185"/>
    </location>
    <ligand>
        <name>Zn(2+)</name>
        <dbReference type="ChEBI" id="CHEBI:29105"/>
        <label>2</label>
    </ligand>
</feature>
<dbReference type="GO" id="GO:0000328">
    <property type="term" value="C:fungal-type vacuole lumen"/>
    <property type="evidence" value="ECO:0007669"/>
    <property type="project" value="TreeGrafter"/>
</dbReference>
<dbReference type="HOGENOM" id="CLU_021802_11_0_1"/>
<dbReference type="Pfam" id="PF01546">
    <property type="entry name" value="Peptidase_M20"/>
    <property type="match status" value="1"/>
</dbReference>
<evidence type="ECO:0000256" key="8">
    <source>
        <dbReference type="SAM" id="SignalP"/>
    </source>
</evidence>
<dbReference type="PROSITE" id="PS00758">
    <property type="entry name" value="ARGE_DAPE_CPG2_1"/>
    <property type="match status" value="1"/>
</dbReference>
<reference evidence="10" key="1">
    <citation type="submission" date="2011-04" db="EMBL/GenBank/DDBJ databases">
        <title>Evolution of plant cell wall degrading machinery underlies the functional diversity of forest fungi.</title>
        <authorList>
            <consortium name="US DOE Joint Genome Institute (JGI-PGF)"/>
            <person name="Eastwood D.C."/>
            <person name="Floudas D."/>
            <person name="Binder M."/>
            <person name="Majcherczyk A."/>
            <person name="Schneider P."/>
            <person name="Aerts A."/>
            <person name="Asiegbu F.O."/>
            <person name="Baker S.E."/>
            <person name="Barry K."/>
            <person name="Bendiksby M."/>
            <person name="Blumentritt M."/>
            <person name="Coutinho P.M."/>
            <person name="Cullen D."/>
            <person name="Cullen D."/>
            <person name="Gathman A."/>
            <person name="Goodell B."/>
            <person name="Henrissat B."/>
            <person name="Ihrmark K."/>
            <person name="Kauserud H."/>
            <person name="Kohler A."/>
            <person name="LaButti K."/>
            <person name="Lapidus A."/>
            <person name="Lavin J.L."/>
            <person name="Lee Y.-H."/>
            <person name="Lindquist E."/>
            <person name="Lilly W."/>
            <person name="Lucas S."/>
            <person name="Morin E."/>
            <person name="Murat C."/>
            <person name="Oguiza J.A."/>
            <person name="Park J."/>
            <person name="Pisabarro A.G."/>
            <person name="Riley R."/>
            <person name="Rosling A."/>
            <person name="Salamov A."/>
            <person name="Schmidt O."/>
            <person name="Schmutz J."/>
            <person name="Skrede I."/>
            <person name="Stenlid J."/>
            <person name="Wiebenga A."/>
            <person name="Xie X."/>
            <person name="Kues U."/>
            <person name="Hibbett D.S."/>
            <person name="Hoffmeister D."/>
            <person name="Hogberg N."/>
            <person name="Martin F."/>
            <person name="Grigoriev I.V."/>
            <person name="Watkinson S.C."/>
        </authorList>
    </citation>
    <scope>NUCLEOTIDE SEQUENCE</scope>
    <source>
        <strain evidence="10">S7.9</strain>
    </source>
</reference>
<evidence type="ECO:0000256" key="7">
    <source>
        <dbReference type="PIRSR" id="PIRSR037217-2"/>
    </source>
</evidence>
<dbReference type="AlphaFoldDB" id="F8P7V5"/>
<gene>
    <name evidence="10" type="ORF">SERLADRAFT_351739</name>
</gene>
<dbReference type="CDD" id="cd05674">
    <property type="entry name" value="M20_yscS"/>
    <property type="match status" value="1"/>
</dbReference>
<feature type="signal peptide" evidence="8">
    <location>
        <begin position="1"/>
        <end position="16"/>
    </location>
</feature>
<feature type="active site" evidence="6">
    <location>
        <position position="152"/>
    </location>
</feature>
<keyword evidence="5 7" id="KW-0862">Zinc</keyword>
<feature type="binding site" evidence="7">
    <location>
        <position position="220"/>
    </location>
    <ligand>
        <name>Zn(2+)</name>
        <dbReference type="ChEBI" id="CHEBI:29105"/>
        <label>1</label>
    </ligand>
</feature>
<name>F8P7V5_SERL9</name>
<accession>F8P7V5</accession>
<evidence type="ECO:0000259" key="9">
    <source>
        <dbReference type="Pfam" id="PF07687"/>
    </source>
</evidence>
<dbReference type="GO" id="GO:0004181">
    <property type="term" value="F:metallocarboxypeptidase activity"/>
    <property type="evidence" value="ECO:0007669"/>
    <property type="project" value="InterPro"/>
</dbReference>
<protein>
    <recommendedName>
        <fullName evidence="9">Peptidase M20 dimerisation domain-containing protein</fullName>
    </recommendedName>
</protein>
<keyword evidence="4" id="KW-0378">Hydrolase</keyword>
<dbReference type="InterPro" id="IPR002933">
    <property type="entry name" value="Peptidase_M20"/>
</dbReference>
<evidence type="ECO:0000256" key="3">
    <source>
        <dbReference type="ARBA" id="ARBA00022723"/>
    </source>
</evidence>
<dbReference type="Gene3D" id="3.40.630.10">
    <property type="entry name" value="Zn peptidases"/>
    <property type="match status" value="1"/>
</dbReference>
<feature type="active site" description="Proton acceptor" evidence="6">
    <location>
        <position position="219"/>
    </location>
</feature>
<feature type="domain" description="Peptidase M20 dimerisation" evidence="9">
    <location>
        <begin position="266"/>
        <end position="423"/>
    </location>
</feature>
<keyword evidence="3 7" id="KW-0479">Metal-binding</keyword>
<evidence type="ECO:0000256" key="6">
    <source>
        <dbReference type="PIRSR" id="PIRSR037217-1"/>
    </source>
</evidence>
<sequence>MLGLAGLLGLVVLAQCSWLGLISYQGVAGEQWVQSSGEDSLCPQVSAITPSSHGSLLESLDSEFATEEFKLKAYESLGGAVRIPTETFDDLGTPEEDPRWEVHYDFHTYVETRFPRVHENLLRTKVNTYALVYYWKGSDETLKPVLIAAHADVVPVEPATADEWINPPYSGYYDGEWIWGRGSCDDKSGLIGSLTAIETLLERGFAPTRSVILAFGIDEERGGYTGALSIGRYLLETFGEDSISLIVDEGGGYSDISGTIFASPAVAEKGYLDVRVDVSTPGGHSSKPPKHTGIGILSNIITELEAHPHQPQLVRDRTYYQSLQCRAEYDNGLDPSMRKLIQQSRSSDEALQQLEGELLEFDPAYYAQAGTTQAIDLIGGGVKVNALPEAVWTIANHRIADYSSVSALQERFASIVNPIAAKYNMSLDAFGELVESGAPAYGQVRLSQAFGSSLEPAPVSPTIGSGPYELLSGTIISTLQTHLRSTEPQRPAVVSPGLSLDTRHYWKLTKHIFRYGHRGATDNYNGAHTTNEAIRAEGFLEVIRFYTRFILNADETNLLD</sequence>
<dbReference type="GO" id="GO:0051603">
    <property type="term" value="P:proteolysis involved in protein catabolic process"/>
    <property type="evidence" value="ECO:0007669"/>
    <property type="project" value="TreeGrafter"/>
</dbReference>
<dbReference type="Proteomes" id="UP000008064">
    <property type="component" value="Unassembled WGS sequence"/>
</dbReference>
<feature type="binding site" evidence="7">
    <location>
        <position position="248"/>
    </location>
    <ligand>
        <name>Zn(2+)</name>
        <dbReference type="ChEBI" id="CHEBI:29105"/>
        <label>2</label>
    </ligand>
</feature>
<dbReference type="GeneID" id="18809312"/>
<comment type="similarity">
    <text evidence="1">Belongs to the peptidase M20A family.</text>
</comment>
<dbReference type="SUPFAM" id="SSF55031">
    <property type="entry name" value="Bacterial exopeptidase dimerisation domain"/>
    <property type="match status" value="1"/>
</dbReference>
<dbReference type="PANTHER" id="PTHR45962">
    <property type="entry name" value="N-FATTY-ACYL-AMINO ACID SYNTHASE/HYDROLASE PM20D1"/>
    <property type="match status" value="1"/>
</dbReference>
<feature type="binding site" evidence="7">
    <location>
        <position position="185"/>
    </location>
    <ligand>
        <name>Zn(2+)</name>
        <dbReference type="ChEBI" id="CHEBI:29105"/>
        <label>1</label>
    </ligand>
</feature>
<evidence type="ECO:0000313" key="10">
    <source>
        <dbReference type="EMBL" id="EGO20513.1"/>
    </source>
</evidence>
<dbReference type="GO" id="GO:0046872">
    <property type="term" value="F:metal ion binding"/>
    <property type="evidence" value="ECO:0007669"/>
    <property type="project" value="UniProtKB-KW"/>
</dbReference>
<dbReference type="PROSITE" id="PS00759">
    <property type="entry name" value="ARGE_DAPE_CPG2_2"/>
    <property type="match status" value="1"/>
</dbReference>
<organism>
    <name type="scientific">Serpula lacrymans var. lacrymans (strain S7.9)</name>
    <name type="common">Dry rot fungus</name>
    <dbReference type="NCBI Taxonomy" id="578457"/>
    <lineage>
        <taxon>Eukaryota</taxon>
        <taxon>Fungi</taxon>
        <taxon>Dikarya</taxon>
        <taxon>Basidiomycota</taxon>
        <taxon>Agaricomycotina</taxon>
        <taxon>Agaricomycetes</taxon>
        <taxon>Agaricomycetidae</taxon>
        <taxon>Boletales</taxon>
        <taxon>Coniophorineae</taxon>
        <taxon>Serpulaceae</taxon>
        <taxon>Serpula</taxon>
    </lineage>
</organism>
<evidence type="ECO:0000256" key="5">
    <source>
        <dbReference type="ARBA" id="ARBA00022833"/>
    </source>
</evidence>
<dbReference type="RefSeq" id="XP_007322479.1">
    <property type="nucleotide sequence ID" value="XM_007322417.1"/>
</dbReference>
<evidence type="ECO:0000256" key="2">
    <source>
        <dbReference type="ARBA" id="ARBA00022670"/>
    </source>
</evidence>
<dbReference type="Pfam" id="PF07687">
    <property type="entry name" value="M20_dimer"/>
    <property type="match status" value="1"/>
</dbReference>
<evidence type="ECO:0000256" key="4">
    <source>
        <dbReference type="ARBA" id="ARBA00022801"/>
    </source>
</evidence>
<dbReference type="OrthoDB" id="3064516at2759"/>
<dbReference type="InterPro" id="IPR047177">
    <property type="entry name" value="Pept_M20A"/>
</dbReference>
<dbReference type="InterPro" id="IPR001261">
    <property type="entry name" value="ArgE/DapE_CS"/>
</dbReference>
<dbReference type="KEGG" id="sla:SERLADRAFT_351739"/>
<keyword evidence="2" id="KW-0645">Protease</keyword>
<feature type="chain" id="PRO_5003376629" description="Peptidase M20 dimerisation domain-containing protein" evidence="8">
    <location>
        <begin position="17"/>
        <end position="560"/>
    </location>
</feature>
<dbReference type="EMBL" id="GL945440">
    <property type="protein sequence ID" value="EGO20513.1"/>
    <property type="molecule type" value="Genomic_DNA"/>
</dbReference>
<feature type="binding site" evidence="7">
    <location>
        <position position="528"/>
    </location>
    <ligand>
        <name>Zn(2+)</name>
        <dbReference type="ChEBI" id="CHEBI:29105"/>
        <label>1</label>
    </ligand>
</feature>